<dbReference type="SUPFAM" id="SSF53474">
    <property type="entry name" value="alpha/beta-Hydrolases"/>
    <property type="match status" value="1"/>
</dbReference>
<name>A0A1D1V9C5_RAMVA</name>
<dbReference type="GO" id="GO:0051792">
    <property type="term" value="P:medium-chain fatty acid biosynthetic process"/>
    <property type="evidence" value="ECO:0007669"/>
    <property type="project" value="TreeGrafter"/>
</dbReference>
<dbReference type="InterPro" id="IPR022742">
    <property type="entry name" value="Hydrolase_4"/>
</dbReference>
<feature type="active site" description="Charge relay system" evidence="2">
    <location>
        <position position="260"/>
    </location>
</feature>
<comment type="caution">
    <text evidence="4">The sequence shown here is derived from an EMBL/GenBank/DDBJ whole genome shotgun (WGS) entry which is preliminary data.</text>
</comment>
<keyword evidence="5" id="KW-1185">Reference proteome</keyword>
<evidence type="ECO:0000259" key="3">
    <source>
        <dbReference type="Pfam" id="PF12146"/>
    </source>
</evidence>
<dbReference type="GO" id="GO:0047372">
    <property type="term" value="F:monoacylglycerol lipase activity"/>
    <property type="evidence" value="ECO:0007669"/>
    <property type="project" value="TreeGrafter"/>
</dbReference>
<dbReference type="Pfam" id="PF12146">
    <property type="entry name" value="Hydrolase_4"/>
    <property type="match status" value="1"/>
</dbReference>
<dbReference type="GO" id="GO:0051793">
    <property type="term" value="P:medium-chain fatty acid catabolic process"/>
    <property type="evidence" value="ECO:0007669"/>
    <property type="project" value="TreeGrafter"/>
</dbReference>
<feature type="domain" description="Serine aminopeptidase S33" evidence="3">
    <location>
        <begin position="178"/>
        <end position="396"/>
    </location>
</feature>
<feature type="active site" description="Charge relay system" evidence="2">
    <location>
        <position position="418"/>
    </location>
</feature>
<dbReference type="OrthoDB" id="247542at2759"/>
<evidence type="ECO:0000313" key="4">
    <source>
        <dbReference type="EMBL" id="GAU98266.1"/>
    </source>
</evidence>
<evidence type="ECO:0000313" key="5">
    <source>
        <dbReference type="Proteomes" id="UP000186922"/>
    </source>
</evidence>
<dbReference type="STRING" id="947166.A0A1D1V9C5"/>
<dbReference type="PIRSF" id="PIRSF005211">
    <property type="entry name" value="Ab_hydro_YheT"/>
    <property type="match status" value="1"/>
</dbReference>
<dbReference type="InterPro" id="IPR029058">
    <property type="entry name" value="AB_hydrolase_fold"/>
</dbReference>
<proteinExistence type="inferred from homology"/>
<protein>
    <recommendedName>
        <fullName evidence="3">Serine aminopeptidase S33 domain-containing protein</fullName>
    </recommendedName>
</protein>
<accession>A0A1D1V9C5</accession>
<feature type="active site" description="Charge relay system" evidence="2">
    <location>
        <position position="389"/>
    </location>
</feature>
<dbReference type="AlphaFoldDB" id="A0A1D1V9C5"/>
<gene>
    <name evidence="4" type="primary">RvY_09437</name>
    <name evidence="4" type="synonym">RvY_09437.1</name>
    <name evidence="4" type="ORF">RvY_09437-1</name>
</gene>
<dbReference type="GO" id="GO:0008126">
    <property type="term" value="F:acetylesterase activity"/>
    <property type="evidence" value="ECO:0007669"/>
    <property type="project" value="TreeGrafter"/>
</dbReference>
<dbReference type="PANTHER" id="PTHR10794">
    <property type="entry name" value="ABHYDROLASE DOMAIN-CONTAINING PROTEIN"/>
    <property type="match status" value="1"/>
</dbReference>
<dbReference type="InterPro" id="IPR012020">
    <property type="entry name" value="ABHD4"/>
</dbReference>
<organism evidence="4 5">
    <name type="scientific">Ramazzottius varieornatus</name>
    <name type="common">Water bear</name>
    <name type="synonym">Tardigrade</name>
    <dbReference type="NCBI Taxonomy" id="947166"/>
    <lineage>
        <taxon>Eukaryota</taxon>
        <taxon>Metazoa</taxon>
        <taxon>Ecdysozoa</taxon>
        <taxon>Tardigrada</taxon>
        <taxon>Eutardigrada</taxon>
        <taxon>Parachela</taxon>
        <taxon>Hypsibioidea</taxon>
        <taxon>Ramazzottiidae</taxon>
        <taxon>Ramazzottius</taxon>
    </lineage>
</organism>
<evidence type="ECO:0000256" key="2">
    <source>
        <dbReference type="PIRSR" id="PIRSR005211-1"/>
    </source>
</evidence>
<dbReference type="InterPro" id="IPR050960">
    <property type="entry name" value="AB_hydrolase_4_sf"/>
</dbReference>
<dbReference type="EMBL" id="BDGG01000004">
    <property type="protein sequence ID" value="GAU98266.1"/>
    <property type="molecule type" value="Genomic_DNA"/>
</dbReference>
<dbReference type="PANTHER" id="PTHR10794:SF63">
    <property type="entry name" value="ALPHA_BETA HYDROLASE 1, ISOFORM A"/>
    <property type="match status" value="1"/>
</dbReference>
<reference evidence="4 5" key="1">
    <citation type="journal article" date="2016" name="Nat. Commun.">
        <title>Extremotolerant tardigrade genome and improved radiotolerance of human cultured cells by tardigrade-unique protein.</title>
        <authorList>
            <person name="Hashimoto T."/>
            <person name="Horikawa D.D."/>
            <person name="Saito Y."/>
            <person name="Kuwahara H."/>
            <person name="Kozuka-Hata H."/>
            <person name="Shin-I T."/>
            <person name="Minakuchi Y."/>
            <person name="Ohishi K."/>
            <person name="Motoyama A."/>
            <person name="Aizu T."/>
            <person name="Enomoto A."/>
            <person name="Kondo K."/>
            <person name="Tanaka S."/>
            <person name="Hara Y."/>
            <person name="Koshikawa S."/>
            <person name="Sagara H."/>
            <person name="Miura T."/>
            <person name="Yokobori S."/>
            <person name="Miyagawa K."/>
            <person name="Suzuki Y."/>
            <person name="Kubo T."/>
            <person name="Oyama M."/>
            <person name="Kohara Y."/>
            <person name="Fujiyama A."/>
            <person name="Arakawa K."/>
            <person name="Katayama T."/>
            <person name="Toyoda A."/>
            <person name="Kunieda T."/>
        </authorList>
    </citation>
    <scope>NUCLEOTIDE SEQUENCE [LARGE SCALE GENOMIC DNA]</scope>
    <source>
        <strain evidence="4 5">YOKOZUNA-1</strain>
    </source>
</reference>
<evidence type="ECO:0000256" key="1">
    <source>
        <dbReference type="ARBA" id="ARBA00010884"/>
    </source>
</evidence>
<sequence length="474" mass="51548">MSLYYLVPGVSAAVYYWYYKTYCRNKPEVFGGAGPFHDLLQLKCPALKEGFAPIPFLHETRIMTVVSAVARHRHLKHLYLREAYACADGGEVILDWLNPESAPKLTSRVISTAPSPTADIATVSDALVEPASDTPVESASEVAETAHIPVQVDVDASEPFTDAVVAPAETGSSGSAQRPSGVVLILPGLTGDSSRNYIQGLAQTAQEYGYTAVVLNYRGCAGSLKTPKTYCAADTTDIANVVQHIRAKYPEVPVLAIGISLGGVLITNYIADCGKKSTETGLIGAMVVSAPWNIVLASEVLEQPVNWYLFNRILARDLCKNVNRNAEILRPVFDITQLDNVKTIRDFDDKYTAKMFGYTDVNAYYASATLHTKVGHIKTPVLALNAADDVFSPYEGIPKKEASENPNLCIVVTSHGGHIGFLEGWNAFGKNYVERLFAQFATTMFDNYKQLRDQKSEEPAGAAEELPASVILLQ</sequence>
<dbReference type="Proteomes" id="UP000186922">
    <property type="component" value="Unassembled WGS sequence"/>
</dbReference>
<comment type="similarity">
    <text evidence="1">Belongs to the AB hydrolase superfamily. AB hydrolase 4 family.</text>
</comment>
<dbReference type="Gene3D" id="3.40.50.1820">
    <property type="entry name" value="alpha/beta hydrolase"/>
    <property type="match status" value="1"/>
</dbReference>